<dbReference type="GO" id="GO:0003700">
    <property type="term" value="F:DNA-binding transcription factor activity"/>
    <property type="evidence" value="ECO:0007669"/>
    <property type="project" value="TreeGrafter"/>
</dbReference>
<dbReference type="RefSeq" id="WP_173054372.1">
    <property type="nucleotide sequence ID" value="NZ_BAABGO010000005.1"/>
</dbReference>
<keyword evidence="3" id="KW-0804">Transcription</keyword>
<dbReference type="Pfam" id="PF00440">
    <property type="entry name" value="TetR_N"/>
    <property type="match status" value="1"/>
</dbReference>
<dbReference type="InterPro" id="IPR009057">
    <property type="entry name" value="Homeodomain-like_sf"/>
</dbReference>
<dbReference type="AlphaFoldDB" id="A0A6V8K5V5"/>
<evidence type="ECO:0000256" key="1">
    <source>
        <dbReference type="ARBA" id="ARBA00023015"/>
    </source>
</evidence>
<feature type="domain" description="HTH tetR-type" evidence="5">
    <location>
        <begin position="9"/>
        <end position="69"/>
    </location>
</feature>
<keyword evidence="2 4" id="KW-0238">DNA-binding</keyword>
<dbReference type="Gene3D" id="1.10.357.10">
    <property type="entry name" value="Tetracycline Repressor, domain 2"/>
    <property type="match status" value="1"/>
</dbReference>
<evidence type="ECO:0000256" key="4">
    <source>
        <dbReference type="PROSITE-ProRule" id="PRU00335"/>
    </source>
</evidence>
<reference evidence="6 7" key="1">
    <citation type="submission" date="2020-03" db="EMBL/GenBank/DDBJ databases">
        <title>Whole genome shotgun sequence of Phytohabitans houttuyneae NBRC 108639.</title>
        <authorList>
            <person name="Komaki H."/>
            <person name="Tamura T."/>
        </authorList>
    </citation>
    <scope>NUCLEOTIDE SEQUENCE [LARGE SCALE GENOMIC DNA]</scope>
    <source>
        <strain evidence="6 7">NBRC 108639</strain>
    </source>
</reference>
<dbReference type="InterPro" id="IPR001647">
    <property type="entry name" value="HTH_TetR"/>
</dbReference>
<dbReference type="EMBL" id="BLPF01000001">
    <property type="protein sequence ID" value="GFJ77127.1"/>
    <property type="molecule type" value="Genomic_DNA"/>
</dbReference>
<dbReference type="PROSITE" id="PS50977">
    <property type="entry name" value="HTH_TETR_2"/>
    <property type="match status" value="1"/>
</dbReference>
<dbReference type="Gene3D" id="1.10.10.60">
    <property type="entry name" value="Homeodomain-like"/>
    <property type="match status" value="1"/>
</dbReference>
<evidence type="ECO:0000256" key="2">
    <source>
        <dbReference type="ARBA" id="ARBA00023125"/>
    </source>
</evidence>
<dbReference type="PRINTS" id="PR00455">
    <property type="entry name" value="HTHTETR"/>
</dbReference>
<evidence type="ECO:0000256" key="3">
    <source>
        <dbReference type="ARBA" id="ARBA00023163"/>
    </source>
</evidence>
<keyword evidence="7" id="KW-1185">Reference proteome</keyword>
<organism evidence="6 7">
    <name type="scientific">Phytohabitans houttuyneae</name>
    <dbReference type="NCBI Taxonomy" id="1076126"/>
    <lineage>
        <taxon>Bacteria</taxon>
        <taxon>Bacillati</taxon>
        <taxon>Actinomycetota</taxon>
        <taxon>Actinomycetes</taxon>
        <taxon>Micromonosporales</taxon>
        <taxon>Micromonosporaceae</taxon>
    </lineage>
</organism>
<protein>
    <submittedName>
        <fullName evidence="6">TetR family transcriptional regulator</fullName>
    </submittedName>
</protein>
<evidence type="ECO:0000313" key="6">
    <source>
        <dbReference type="EMBL" id="GFJ77127.1"/>
    </source>
</evidence>
<sequence length="209" mass="22852">MGLREQKKEQTRRLITETAWRLFADRGFDQVSVAEVAREAQVAETTVFNYFRTKEDLFYSGLEGFGAELVDAVRDRAAGESALVAFRRLVLGAQGMLARVAEGDAEALARARSVMAMVAGSPRLRAREQEALATIADGLAEVLAAEGGDELTARVVANALVGVHRTLIEYVRRRVLADDEVLRLAADVRARGEAAFALLETGLRDYAVR</sequence>
<dbReference type="Proteomes" id="UP000482800">
    <property type="component" value="Unassembled WGS sequence"/>
</dbReference>
<comment type="caution">
    <text evidence="6">The sequence shown here is derived from an EMBL/GenBank/DDBJ whole genome shotgun (WGS) entry which is preliminary data.</text>
</comment>
<name>A0A6V8K5V5_9ACTN</name>
<gene>
    <name evidence="6" type="ORF">Phou_013070</name>
</gene>
<reference evidence="6 7" key="2">
    <citation type="submission" date="2020-03" db="EMBL/GenBank/DDBJ databases">
        <authorList>
            <person name="Ichikawa N."/>
            <person name="Kimura A."/>
            <person name="Kitahashi Y."/>
            <person name="Uohara A."/>
        </authorList>
    </citation>
    <scope>NUCLEOTIDE SEQUENCE [LARGE SCALE GENOMIC DNA]</scope>
    <source>
        <strain evidence="6 7">NBRC 108639</strain>
    </source>
</reference>
<dbReference type="InterPro" id="IPR050109">
    <property type="entry name" value="HTH-type_TetR-like_transc_reg"/>
</dbReference>
<dbReference type="InterPro" id="IPR023772">
    <property type="entry name" value="DNA-bd_HTH_TetR-type_CS"/>
</dbReference>
<keyword evidence="1" id="KW-0805">Transcription regulation</keyword>
<evidence type="ECO:0000259" key="5">
    <source>
        <dbReference type="PROSITE" id="PS50977"/>
    </source>
</evidence>
<accession>A0A6V8K5V5</accession>
<dbReference type="SUPFAM" id="SSF46689">
    <property type="entry name" value="Homeodomain-like"/>
    <property type="match status" value="1"/>
</dbReference>
<dbReference type="PROSITE" id="PS01081">
    <property type="entry name" value="HTH_TETR_1"/>
    <property type="match status" value="1"/>
</dbReference>
<proteinExistence type="predicted"/>
<evidence type="ECO:0000313" key="7">
    <source>
        <dbReference type="Proteomes" id="UP000482800"/>
    </source>
</evidence>
<feature type="DNA-binding region" description="H-T-H motif" evidence="4">
    <location>
        <begin position="32"/>
        <end position="51"/>
    </location>
</feature>
<dbReference type="GO" id="GO:0000976">
    <property type="term" value="F:transcription cis-regulatory region binding"/>
    <property type="evidence" value="ECO:0007669"/>
    <property type="project" value="TreeGrafter"/>
</dbReference>
<dbReference type="PANTHER" id="PTHR30055:SF234">
    <property type="entry name" value="HTH-TYPE TRANSCRIPTIONAL REGULATOR BETI"/>
    <property type="match status" value="1"/>
</dbReference>
<dbReference type="PANTHER" id="PTHR30055">
    <property type="entry name" value="HTH-TYPE TRANSCRIPTIONAL REGULATOR RUTR"/>
    <property type="match status" value="1"/>
</dbReference>